<name>A0A915HG31_ROMCU</name>
<accession>A0A915HG31</accession>
<organism evidence="1 2">
    <name type="scientific">Romanomermis culicivorax</name>
    <name type="common">Nematode worm</name>
    <dbReference type="NCBI Taxonomy" id="13658"/>
    <lineage>
        <taxon>Eukaryota</taxon>
        <taxon>Metazoa</taxon>
        <taxon>Ecdysozoa</taxon>
        <taxon>Nematoda</taxon>
        <taxon>Enoplea</taxon>
        <taxon>Dorylaimia</taxon>
        <taxon>Mermithida</taxon>
        <taxon>Mermithoidea</taxon>
        <taxon>Mermithidae</taxon>
        <taxon>Romanomermis</taxon>
    </lineage>
</organism>
<sequence length="141" mass="15936">KYEQAKARKAQIDQQLSLIQRPTTSAQAQKDAEDEMRDKAILAHLYDQWEGLTSLEMPAIQEFLAAVMLPLSKENLFDIQQALMQIYNANNYGFEVMQMQHGAFAIAQQGKNPELKDALEQMQTLGQSECDRISIAIADCD</sequence>
<reference evidence="2" key="1">
    <citation type="submission" date="2022-11" db="UniProtKB">
        <authorList>
            <consortium name="WormBaseParasite"/>
        </authorList>
    </citation>
    <scope>IDENTIFICATION</scope>
</reference>
<dbReference type="AlphaFoldDB" id="A0A915HG31"/>
<protein>
    <submittedName>
        <fullName evidence="2">DNA primase</fullName>
    </submittedName>
</protein>
<dbReference type="WBParaSite" id="nRc.2.0.1.t00987-RA">
    <property type="protein sequence ID" value="nRc.2.0.1.t00987-RA"/>
    <property type="gene ID" value="nRc.2.0.1.g00987"/>
</dbReference>
<evidence type="ECO:0000313" key="1">
    <source>
        <dbReference type="Proteomes" id="UP000887565"/>
    </source>
</evidence>
<dbReference type="Proteomes" id="UP000887565">
    <property type="component" value="Unplaced"/>
</dbReference>
<proteinExistence type="predicted"/>
<evidence type="ECO:0000313" key="2">
    <source>
        <dbReference type="WBParaSite" id="nRc.2.0.1.t00987-RA"/>
    </source>
</evidence>
<keyword evidence="1" id="KW-1185">Reference proteome</keyword>